<dbReference type="InterPro" id="IPR036875">
    <property type="entry name" value="Znf_CCHC_sf"/>
</dbReference>
<dbReference type="Proteomes" id="UP000222542">
    <property type="component" value="Unassembled WGS sequence"/>
</dbReference>
<evidence type="ECO:0000313" key="5">
    <source>
        <dbReference type="Proteomes" id="UP000222542"/>
    </source>
</evidence>
<reference evidence="4 5" key="1">
    <citation type="journal article" date="2014" name="Nat. Genet.">
        <title>Genome sequence of the hot pepper provides insights into the evolution of pungency in Capsicum species.</title>
        <authorList>
            <person name="Kim S."/>
            <person name="Park M."/>
            <person name="Yeom S.I."/>
            <person name="Kim Y.M."/>
            <person name="Lee J.M."/>
            <person name="Lee H.A."/>
            <person name="Seo E."/>
            <person name="Choi J."/>
            <person name="Cheong K."/>
            <person name="Kim K.T."/>
            <person name="Jung K."/>
            <person name="Lee G.W."/>
            <person name="Oh S.K."/>
            <person name="Bae C."/>
            <person name="Kim S.B."/>
            <person name="Lee H.Y."/>
            <person name="Kim S.Y."/>
            <person name="Kim M.S."/>
            <person name="Kang B.C."/>
            <person name="Jo Y.D."/>
            <person name="Yang H.B."/>
            <person name="Jeong H.J."/>
            <person name="Kang W.H."/>
            <person name="Kwon J.K."/>
            <person name="Shin C."/>
            <person name="Lim J.Y."/>
            <person name="Park J.H."/>
            <person name="Huh J.H."/>
            <person name="Kim J.S."/>
            <person name="Kim B.D."/>
            <person name="Cohen O."/>
            <person name="Paran I."/>
            <person name="Suh M.C."/>
            <person name="Lee S.B."/>
            <person name="Kim Y.K."/>
            <person name="Shin Y."/>
            <person name="Noh S.J."/>
            <person name="Park J."/>
            <person name="Seo Y.S."/>
            <person name="Kwon S.Y."/>
            <person name="Kim H.A."/>
            <person name="Park J.M."/>
            <person name="Kim H.J."/>
            <person name="Choi S.B."/>
            <person name="Bosland P.W."/>
            <person name="Reeves G."/>
            <person name="Jo S.H."/>
            <person name="Lee B.W."/>
            <person name="Cho H.T."/>
            <person name="Choi H.S."/>
            <person name="Lee M.S."/>
            <person name="Yu Y."/>
            <person name="Do Choi Y."/>
            <person name="Park B.S."/>
            <person name="van Deynze A."/>
            <person name="Ashrafi H."/>
            <person name="Hill T."/>
            <person name="Kim W.T."/>
            <person name="Pai H.S."/>
            <person name="Ahn H.K."/>
            <person name="Yeam I."/>
            <person name="Giovannoni J.J."/>
            <person name="Rose J.K."/>
            <person name="Sorensen I."/>
            <person name="Lee S.J."/>
            <person name="Kim R.W."/>
            <person name="Choi I.Y."/>
            <person name="Choi B.S."/>
            <person name="Lim J.S."/>
            <person name="Lee Y.H."/>
            <person name="Choi D."/>
        </authorList>
    </citation>
    <scope>NUCLEOTIDE SEQUENCE [LARGE SCALE GENOMIC DNA]</scope>
    <source>
        <strain evidence="5">cv. CM334</strain>
    </source>
</reference>
<sequence>MWNHLRTIYQQSNLVQEFELECNIVEYIQGDKNVRSFYAGLKLLWSEQDQILGQIISKVGLKEVLEERKKTRVVQFLMKLRPEFELIHGSLLNREVTLSLDVVLVAVLREEKRLRTQDAMESTPLPSIVLLVGKSTTIALTGNTKESVQCYECQDFGHITANCPKKKNICAYCKITGHHILDCCRHPNRSRIAHQAYQKNVTTLSGSFPAGHDLEKLIRDSIAATLPEDISSALSTSSLGTSNSIKSTWHLDLGAFNDMTGDLSQFSSFSSGVSKHVIHTENGHTLPTLGIGFAGNLCNVLYVPNLKANLVPVGQVVDQNCVAKFSPNGCVVQNLKIGMIMATGRRFGRIFLLESVHRHLHHCFLSISAADVTRSNKLLTLWHNRMGHPHSSRLHHMLKSCLPVAHHIHSNLLLAYTNCAGSKSHKLPFPSSSSTYKDPFDLVHSDVWGLSPILSRMGYKYFVLFIDHLESSEKPVDYDNGDLQPLSPSSTDPPLESPEQPMSNGNEAFQPVCLSVIVSTSSFSYLEDGSSLSVTPPRRSSRINRHSPKRLGGKFGKSYALHTTLHSVEVPTSYS</sequence>
<dbReference type="Gene3D" id="4.10.60.10">
    <property type="entry name" value="Zinc finger, CCHC-type"/>
    <property type="match status" value="1"/>
</dbReference>
<dbReference type="GO" id="GO:0008270">
    <property type="term" value="F:zinc ion binding"/>
    <property type="evidence" value="ECO:0007669"/>
    <property type="project" value="UniProtKB-KW"/>
</dbReference>
<dbReference type="Pfam" id="PF22936">
    <property type="entry name" value="Pol_BBD"/>
    <property type="match status" value="1"/>
</dbReference>
<evidence type="ECO:0000313" key="4">
    <source>
        <dbReference type="EMBL" id="PHT71008.1"/>
    </source>
</evidence>
<dbReference type="InterPro" id="IPR001878">
    <property type="entry name" value="Znf_CCHC"/>
</dbReference>
<evidence type="ECO:0000259" key="3">
    <source>
        <dbReference type="PROSITE" id="PS50158"/>
    </source>
</evidence>
<accession>A0A2G2YMN7</accession>
<dbReference type="PANTHER" id="PTHR34222">
    <property type="entry name" value="GAG_PRE-INTEGRS DOMAIN-CONTAINING PROTEIN"/>
    <property type="match status" value="1"/>
</dbReference>
<feature type="region of interest" description="Disordered" evidence="2">
    <location>
        <begin position="476"/>
        <end position="504"/>
    </location>
</feature>
<feature type="compositionally biased region" description="Basic residues" evidence="2">
    <location>
        <begin position="539"/>
        <end position="550"/>
    </location>
</feature>
<reference evidence="4 5" key="2">
    <citation type="journal article" date="2017" name="Genome Biol.">
        <title>New reference genome sequences of hot pepper reveal the massive evolution of plant disease-resistance genes by retroduplication.</title>
        <authorList>
            <person name="Kim S."/>
            <person name="Park J."/>
            <person name="Yeom S.I."/>
            <person name="Kim Y.M."/>
            <person name="Seo E."/>
            <person name="Kim K.T."/>
            <person name="Kim M.S."/>
            <person name="Lee J.M."/>
            <person name="Cheong K."/>
            <person name="Shin H.S."/>
            <person name="Kim S.B."/>
            <person name="Han K."/>
            <person name="Lee J."/>
            <person name="Park M."/>
            <person name="Lee H.A."/>
            <person name="Lee H.Y."/>
            <person name="Lee Y."/>
            <person name="Oh S."/>
            <person name="Lee J.H."/>
            <person name="Choi E."/>
            <person name="Choi E."/>
            <person name="Lee S.E."/>
            <person name="Jeon J."/>
            <person name="Kim H."/>
            <person name="Choi G."/>
            <person name="Song H."/>
            <person name="Lee J."/>
            <person name="Lee S.C."/>
            <person name="Kwon J.K."/>
            <person name="Lee H.Y."/>
            <person name="Koo N."/>
            <person name="Hong Y."/>
            <person name="Kim R.W."/>
            <person name="Kang W.H."/>
            <person name="Huh J.H."/>
            <person name="Kang B.C."/>
            <person name="Yang T.J."/>
            <person name="Lee Y.H."/>
            <person name="Bennetzen J.L."/>
            <person name="Choi D."/>
        </authorList>
    </citation>
    <scope>NUCLEOTIDE SEQUENCE [LARGE SCALE GENOMIC DNA]</scope>
    <source>
        <strain evidence="5">cv. CM334</strain>
    </source>
</reference>
<dbReference type="PROSITE" id="PS50158">
    <property type="entry name" value="ZF_CCHC"/>
    <property type="match status" value="1"/>
</dbReference>
<dbReference type="GO" id="GO:0003676">
    <property type="term" value="F:nucleic acid binding"/>
    <property type="evidence" value="ECO:0007669"/>
    <property type="project" value="InterPro"/>
</dbReference>
<feature type="region of interest" description="Disordered" evidence="2">
    <location>
        <begin position="527"/>
        <end position="550"/>
    </location>
</feature>
<evidence type="ECO:0000256" key="1">
    <source>
        <dbReference type="PROSITE-ProRule" id="PRU00047"/>
    </source>
</evidence>
<comment type="caution">
    <text evidence="4">The sequence shown here is derived from an EMBL/GenBank/DDBJ whole genome shotgun (WGS) entry which is preliminary data.</text>
</comment>
<dbReference type="AlphaFoldDB" id="A0A2G2YMN7"/>
<dbReference type="InterPro" id="IPR054722">
    <property type="entry name" value="PolX-like_BBD"/>
</dbReference>
<organism evidence="4 5">
    <name type="scientific">Capsicum annuum</name>
    <name type="common">Capsicum pepper</name>
    <dbReference type="NCBI Taxonomy" id="4072"/>
    <lineage>
        <taxon>Eukaryota</taxon>
        <taxon>Viridiplantae</taxon>
        <taxon>Streptophyta</taxon>
        <taxon>Embryophyta</taxon>
        <taxon>Tracheophyta</taxon>
        <taxon>Spermatophyta</taxon>
        <taxon>Magnoliopsida</taxon>
        <taxon>eudicotyledons</taxon>
        <taxon>Gunneridae</taxon>
        <taxon>Pentapetalae</taxon>
        <taxon>asterids</taxon>
        <taxon>lamiids</taxon>
        <taxon>Solanales</taxon>
        <taxon>Solanaceae</taxon>
        <taxon>Solanoideae</taxon>
        <taxon>Capsiceae</taxon>
        <taxon>Capsicum</taxon>
    </lineage>
</organism>
<keyword evidence="1" id="KW-0479">Metal-binding</keyword>
<dbReference type="Gramene" id="PHT71008">
    <property type="protein sequence ID" value="PHT71008"/>
    <property type="gene ID" value="T459_26112"/>
</dbReference>
<evidence type="ECO:0000256" key="2">
    <source>
        <dbReference type="SAM" id="MobiDB-lite"/>
    </source>
</evidence>
<keyword evidence="1" id="KW-0863">Zinc-finger</keyword>
<protein>
    <recommendedName>
        <fullName evidence="3">CCHC-type domain-containing protein</fullName>
    </recommendedName>
</protein>
<proteinExistence type="predicted"/>
<feature type="domain" description="CCHC-type" evidence="3">
    <location>
        <begin position="150"/>
        <end position="165"/>
    </location>
</feature>
<keyword evidence="1" id="KW-0862">Zinc</keyword>
<name>A0A2G2YMN7_CAPAN</name>
<dbReference type="EMBL" id="AYRZ02000010">
    <property type="protein sequence ID" value="PHT71008.1"/>
    <property type="molecule type" value="Genomic_DNA"/>
</dbReference>
<dbReference type="SMART" id="SM00343">
    <property type="entry name" value="ZnF_C2HC"/>
    <property type="match status" value="2"/>
</dbReference>
<dbReference type="OMA" id="LECNIVE"/>
<keyword evidence="5" id="KW-1185">Reference proteome</keyword>
<gene>
    <name evidence="4" type="ORF">T459_26112</name>
</gene>
<dbReference type="SUPFAM" id="SSF57756">
    <property type="entry name" value="Retrovirus zinc finger-like domains"/>
    <property type="match status" value="1"/>
</dbReference>
<dbReference type="PANTHER" id="PTHR34222:SF83">
    <property type="entry name" value="CCHC-TYPE DOMAIN-CONTAINING PROTEIN"/>
    <property type="match status" value="1"/>
</dbReference>